<dbReference type="Proteomes" id="UP000008311">
    <property type="component" value="Unassembled WGS sequence"/>
</dbReference>
<accession>B9RIN9</accession>
<dbReference type="GO" id="GO:0007095">
    <property type="term" value="P:mitotic G2 DNA damage checkpoint signaling"/>
    <property type="evidence" value="ECO:0000318"/>
    <property type="project" value="GO_Central"/>
</dbReference>
<gene>
    <name evidence="2" type="ORF">RCOM_1581370</name>
</gene>
<evidence type="ECO:0000256" key="1">
    <source>
        <dbReference type="SAM" id="MobiDB-lite"/>
    </source>
</evidence>
<evidence type="ECO:0000313" key="3">
    <source>
        <dbReference type="Proteomes" id="UP000008311"/>
    </source>
</evidence>
<keyword evidence="3" id="KW-1185">Reference proteome</keyword>
<name>B9RIN9_RICCO</name>
<organism evidence="2 3">
    <name type="scientific">Ricinus communis</name>
    <name type="common">Castor bean</name>
    <dbReference type="NCBI Taxonomy" id="3988"/>
    <lineage>
        <taxon>Eukaryota</taxon>
        <taxon>Viridiplantae</taxon>
        <taxon>Streptophyta</taxon>
        <taxon>Embryophyta</taxon>
        <taxon>Tracheophyta</taxon>
        <taxon>Spermatophyta</taxon>
        <taxon>Magnoliopsida</taxon>
        <taxon>eudicotyledons</taxon>
        <taxon>Gunneridae</taxon>
        <taxon>Pentapetalae</taxon>
        <taxon>rosids</taxon>
        <taxon>fabids</taxon>
        <taxon>Malpighiales</taxon>
        <taxon>Euphorbiaceae</taxon>
        <taxon>Acalyphoideae</taxon>
        <taxon>Acalypheae</taxon>
        <taxon>Ricinus</taxon>
    </lineage>
</organism>
<evidence type="ECO:0000313" key="2">
    <source>
        <dbReference type="EMBL" id="EEF49011.1"/>
    </source>
</evidence>
<dbReference type="GO" id="GO:0033314">
    <property type="term" value="P:mitotic DNA replication checkpoint signaling"/>
    <property type="evidence" value="ECO:0000318"/>
    <property type="project" value="GO_Central"/>
</dbReference>
<reference evidence="3" key="1">
    <citation type="journal article" date="2010" name="Nat. Biotechnol.">
        <title>Draft genome sequence of the oilseed species Ricinus communis.</title>
        <authorList>
            <person name="Chan A.P."/>
            <person name="Crabtree J."/>
            <person name="Zhao Q."/>
            <person name="Lorenzi H."/>
            <person name="Orvis J."/>
            <person name="Puiu D."/>
            <person name="Melake-Berhan A."/>
            <person name="Jones K.M."/>
            <person name="Redman J."/>
            <person name="Chen G."/>
            <person name="Cahoon E.B."/>
            <person name="Gedil M."/>
            <person name="Stanke M."/>
            <person name="Haas B.J."/>
            <person name="Wortman J.R."/>
            <person name="Fraser-Liggett C.M."/>
            <person name="Ravel J."/>
            <person name="Rabinowicz P.D."/>
        </authorList>
    </citation>
    <scope>NUCLEOTIDE SEQUENCE [LARGE SCALE GENOMIC DNA]</scope>
    <source>
        <strain evidence="3">cv. Hale</strain>
    </source>
</reference>
<sequence length="981" mass="110092">MATAVPVIQSMTNYKQTQRIVLLMDLNPSLHLQNPNPYLISLMSTAKTLLSFPQLSSSLFSFKPFFSSLSPLLSSSRLSIPSLSLSFNPPNTTLDSLSHFLTSLLTTTDKVSIPSSSPRALHLSASLRQLVHDYAWDSIISDDGGDHSLSGTLLNCVKPNLVVLFSPIIRSLNGLCEFFDMELSDADEFVDKFREVFQSVNDAFVSKGIHFSWVDVKYETGCDDAFDESGVFESGIRDLGWGICSSDCIVLGSALLPFGLIYPRIGISPKFVNFDDSLKPIHAQLILEILDVNGKPLECKCCDLELVNLNIFSAITSKLIWEDFRHGIIKLHVKAVQNSEKCVKFDGFTLSNPVIVRELSGVSGGQKESCSEFFEDRVLEILGVQLGELVPRKSIPILQILFSFLYRQDYWALVSLSNSNGNSLEGIMKPFTVSLALLSIVKFNPNNEFDGAGFHQSVMKSETKNCESKSDISHSFGLVGSQFTPSPSNKDVEIEDSKRKKTKKSLNMLQELTWSAFYKAALDHFDLDLEDVYFARGCSKSKKLKFLRCWIKQIKKSSNCSLTELEGSKLQQDIPKEVVNRLTKLPQECEQPIASCSSVAEDSLSGASRIQDEVVMGLCSESLESFLNNLPHKIQQGLESEEVDLASLANRLVNSSIFWLYQKYEKETMSESQIHVVKSDDPSSSIVALQLTNLLLVDPKDLATVHKNGHRSSHASSEATSENIIRDPRYELQILFRMEILQSEVGASFVESTKQKFAKQICLLLENVQCHLQGDFFGDWSLDKYVEKIIKSRYGQSLGDVVEKIYERMDLLLFEDEEETANTLLNSEESSQSWREKHKRDEADENCIKNNQVSTEEEPFQGAENEHQSLQGEEHARKLLEAQQRRQRARRFASFTSWVPDLQRVWAPKQPKAMKVNSDHVRKFSKRKEKGRLSYDTVCETPMSGLKRSCGRGGGSSGEKDYQDTGSSLRGSVSKALFQDD</sequence>
<dbReference type="PANTHER" id="PTHR21556:SF2">
    <property type="entry name" value="TRESLIN"/>
    <property type="match status" value="1"/>
</dbReference>
<dbReference type="GO" id="GO:0010212">
    <property type="term" value="P:response to ionizing radiation"/>
    <property type="evidence" value="ECO:0007669"/>
    <property type="project" value="InterPro"/>
</dbReference>
<dbReference type="STRING" id="3988.B9RIN9"/>
<feature type="region of interest" description="Disordered" evidence="1">
    <location>
        <begin position="942"/>
        <end position="981"/>
    </location>
</feature>
<feature type="region of interest" description="Disordered" evidence="1">
    <location>
        <begin position="824"/>
        <end position="871"/>
    </location>
</feature>
<dbReference type="GO" id="GO:0006260">
    <property type="term" value="P:DNA replication"/>
    <property type="evidence" value="ECO:0000318"/>
    <property type="project" value="GO_Central"/>
</dbReference>
<dbReference type="FunCoup" id="B9RIN9">
    <property type="interactions" value="914"/>
</dbReference>
<proteinExistence type="predicted"/>
<dbReference type="GO" id="GO:0005634">
    <property type="term" value="C:nucleus"/>
    <property type="evidence" value="ECO:0000318"/>
    <property type="project" value="GO_Central"/>
</dbReference>
<dbReference type="EMBL" id="EQ973781">
    <property type="protein sequence ID" value="EEF49011.1"/>
    <property type="molecule type" value="Genomic_DNA"/>
</dbReference>
<dbReference type="PANTHER" id="PTHR21556">
    <property type="entry name" value="TRESLIN"/>
    <property type="match status" value="1"/>
</dbReference>
<dbReference type="GO" id="GO:0003682">
    <property type="term" value="F:chromatin binding"/>
    <property type="evidence" value="ECO:0000318"/>
    <property type="project" value="GO_Central"/>
</dbReference>
<feature type="compositionally biased region" description="Polar residues" evidence="1">
    <location>
        <begin position="824"/>
        <end position="833"/>
    </location>
</feature>
<dbReference type="eggNOG" id="ENOG502QZ9I">
    <property type="taxonomic scope" value="Eukaryota"/>
</dbReference>
<dbReference type="GO" id="GO:0030174">
    <property type="term" value="P:regulation of DNA-templated DNA replication initiation"/>
    <property type="evidence" value="ECO:0000318"/>
    <property type="project" value="GO_Central"/>
</dbReference>
<dbReference type="InParanoid" id="B9RIN9"/>
<protein>
    <submittedName>
        <fullName evidence="2">Uncharacterized protein</fullName>
    </submittedName>
</protein>
<dbReference type="AlphaFoldDB" id="B9RIN9"/>
<dbReference type="InterPro" id="IPR026153">
    <property type="entry name" value="Treslin"/>
</dbReference>